<organism evidence="1 2">
    <name type="scientific">Mesosutterella faecium</name>
    <dbReference type="NCBI Taxonomy" id="2925194"/>
    <lineage>
        <taxon>Bacteria</taxon>
        <taxon>Pseudomonadati</taxon>
        <taxon>Pseudomonadota</taxon>
        <taxon>Betaproteobacteria</taxon>
        <taxon>Burkholderiales</taxon>
        <taxon>Sutterellaceae</taxon>
        <taxon>Mesosutterella</taxon>
    </lineage>
</organism>
<protein>
    <submittedName>
        <fullName evidence="1">Uncharacterized protein</fullName>
    </submittedName>
</protein>
<name>A0ABT7IL22_9BURK</name>
<evidence type="ECO:0000313" key="2">
    <source>
        <dbReference type="Proteomes" id="UP001165481"/>
    </source>
</evidence>
<dbReference type="EMBL" id="JAKZJU020000001">
    <property type="protein sequence ID" value="MDL2059065.1"/>
    <property type="molecule type" value="Genomic_DNA"/>
</dbReference>
<dbReference type="Proteomes" id="UP001165481">
    <property type="component" value="Unassembled WGS sequence"/>
</dbReference>
<keyword evidence="2" id="KW-1185">Reference proteome</keyword>
<reference evidence="1" key="1">
    <citation type="submission" date="2023-03" db="EMBL/GenBank/DDBJ databases">
        <title>Mesosutterella sp. nov. isolated from porcine feces.</title>
        <authorList>
            <person name="Yu S."/>
        </authorList>
    </citation>
    <scope>NUCLEOTIDE SEQUENCE</scope>
    <source>
        <strain evidence="1">AGMB02718</strain>
    </source>
</reference>
<evidence type="ECO:0000313" key="1">
    <source>
        <dbReference type="EMBL" id="MDL2059065.1"/>
    </source>
</evidence>
<sequence length="76" mass="8680">MAIEKLSDIPADRPLTAAERKALFEEVKDAKARLICAEALLETAIEGCRDEFKKKELKRQLQLTRKALKSFEFVES</sequence>
<accession>A0ABT7IL22</accession>
<proteinExistence type="predicted"/>
<dbReference type="RefSeq" id="WP_285230552.1">
    <property type="nucleotide sequence ID" value="NZ_JAKZJU020000001.1"/>
</dbReference>
<comment type="caution">
    <text evidence="1">The sequence shown here is derived from an EMBL/GenBank/DDBJ whole genome shotgun (WGS) entry which is preliminary data.</text>
</comment>
<gene>
    <name evidence="1" type="ORF">MUN46_003790</name>
</gene>